<dbReference type="Proteomes" id="UP001229421">
    <property type="component" value="Unassembled WGS sequence"/>
</dbReference>
<comment type="caution">
    <text evidence="1">The sequence shown here is derived from an EMBL/GenBank/DDBJ whole genome shotgun (WGS) entry which is preliminary data.</text>
</comment>
<keyword evidence="2" id="KW-1185">Reference proteome</keyword>
<evidence type="ECO:0000313" key="2">
    <source>
        <dbReference type="Proteomes" id="UP001229421"/>
    </source>
</evidence>
<proteinExistence type="predicted"/>
<organism evidence="1 2">
    <name type="scientific">Tagetes erecta</name>
    <name type="common">African marigold</name>
    <dbReference type="NCBI Taxonomy" id="13708"/>
    <lineage>
        <taxon>Eukaryota</taxon>
        <taxon>Viridiplantae</taxon>
        <taxon>Streptophyta</taxon>
        <taxon>Embryophyta</taxon>
        <taxon>Tracheophyta</taxon>
        <taxon>Spermatophyta</taxon>
        <taxon>Magnoliopsida</taxon>
        <taxon>eudicotyledons</taxon>
        <taxon>Gunneridae</taxon>
        <taxon>Pentapetalae</taxon>
        <taxon>asterids</taxon>
        <taxon>campanulids</taxon>
        <taxon>Asterales</taxon>
        <taxon>Asteraceae</taxon>
        <taxon>Asteroideae</taxon>
        <taxon>Heliantheae alliance</taxon>
        <taxon>Tageteae</taxon>
        <taxon>Tagetes</taxon>
    </lineage>
</organism>
<gene>
    <name evidence="1" type="ORF">QVD17_18577</name>
</gene>
<reference evidence="1" key="1">
    <citation type="journal article" date="2023" name="bioRxiv">
        <title>Improved chromosome-level genome assembly for marigold (Tagetes erecta).</title>
        <authorList>
            <person name="Jiang F."/>
            <person name="Yuan L."/>
            <person name="Wang S."/>
            <person name="Wang H."/>
            <person name="Xu D."/>
            <person name="Wang A."/>
            <person name="Fan W."/>
        </authorList>
    </citation>
    <scope>NUCLEOTIDE SEQUENCE</scope>
    <source>
        <strain evidence="1">WSJ</strain>
        <tissue evidence="1">Leaf</tissue>
    </source>
</reference>
<name>A0AAD8KID1_TARER</name>
<sequence>MKRRIHSIRTQQPVNQSPFIPAGYGGLAEGLSLPITTSFHSSAPDSFSKSLHFPTVYCQITFSSVHTTLGVVLHQVFY</sequence>
<accession>A0AAD8KID1</accession>
<dbReference type="AlphaFoldDB" id="A0AAD8KID1"/>
<protein>
    <submittedName>
        <fullName evidence="1">Uncharacterized protein</fullName>
    </submittedName>
</protein>
<evidence type="ECO:0000313" key="1">
    <source>
        <dbReference type="EMBL" id="KAK1423279.1"/>
    </source>
</evidence>
<dbReference type="EMBL" id="JAUHHV010000005">
    <property type="protein sequence ID" value="KAK1423279.1"/>
    <property type="molecule type" value="Genomic_DNA"/>
</dbReference>